<feature type="compositionally biased region" description="Basic residues" evidence="1">
    <location>
        <begin position="8"/>
        <end position="19"/>
    </location>
</feature>
<proteinExistence type="predicted"/>
<feature type="compositionally biased region" description="Polar residues" evidence="1">
    <location>
        <begin position="427"/>
        <end position="448"/>
    </location>
</feature>
<feature type="compositionally biased region" description="Polar residues" evidence="1">
    <location>
        <begin position="504"/>
        <end position="520"/>
    </location>
</feature>
<feature type="region of interest" description="Disordered" evidence="1">
    <location>
        <begin position="1"/>
        <end position="240"/>
    </location>
</feature>
<evidence type="ECO:0000256" key="1">
    <source>
        <dbReference type="SAM" id="MobiDB-lite"/>
    </source>
</evidence>
<feature type="compositionally biased region" description="Polar residues" evidence="1">
    <location>
        <begin position="737"/>
        <end position="747"/>
    </location>
</feature>
<accession>A0A9P8PRQ0</accession>
<feature type="compositionally biased region" description="Polar residues" evidence="1">
    <location>
        <begin position="271"/>
        <end position="288"/>
    </location>
</feature>
<dbReference type="Proteomes" id="UP000769528">
    <property type="component" value="Unassembled WGS sequence"/>
</dbReference>
<keyword evidence="3" id="KW-1185">Reference proteome</keyword>
<sequence length="768" mass="86673">MSSVFIPSRHRGPSAKKKTPGSPQQDRHPQQSSVPPRDISRDPRKRRNYTIRGGNDSYYNHGKDTGSSYIPSRRADAPLFPSSSSASTRAPSSFSESQKERSKTSNSDENKDRENRNQINKSSSPLSYESPNSDKVVTHQRRSQSLSPLVESQDTNFPENNGVINERESSQGTKPHEVPQTEVSSSPSQVVRVKSEYVAAAIPNTEESHENSNYNSPPLYQQKNHGQYAYDQNYNHEQQDYQNYNQIQQNDGDQYLQQNSRIVPSHETSDENQYQVETSHQQIPSFQQDQEHQEENIHQESERQYAPVYPKQEPNDDLSRVPTAPAANQKSNNTSSQFESHQLVSQRSTPTQPRRHDNSLNNSTFSQGSSLVREARQSNYPKSSAYPSAYGPASSPSYQSSYGAYSTPSVYSNAKTFSAYSNPELTSSYSPNTVHSSKSSYKQQNGQLNSSNNAKKRKSNHKSPQLSQQHLNQPTKKVKLEQVIPRIPEQDVPPAHQIRIPRTSAHSQGTYQENINSEPVNSLPLPQSNSPPLPQSYSHSHSPVLPPPQLVQTNNNNNNNYTNDHDEEQRIKEEYLADIKNEENVPEISLEDMLEALANDSLYAYAGEERLRHSRNELYSKVSELFSPKYEPVFESDIYSKATSIKILTCKVVINGRIVGLGGSFRSFKIAAQRAAFNALHHNRDFVNYYIHLNRKKLPVPDESNLEHVSDHDQAFSIYANIIDGLRNKRLYGLGGNTQASQPSRLSTEPVKSEDPMERLRQEGLISG</sequence>
<gene>
    <name evidence="2" type="ORF">WICMUC_002391</name>
</gene>
<feature type="compositionally biased region" description="Basic and acidic residues" evidence="1">
    <location>
        <begin position="165"/>
        <end position="179"/>
    </location>
</feature>
<dbReference type="EMBL" id="JAEUBF010000681">
    <property type="protein sequence ID" value="KAH3676094.1"/>
    <property type="molecule type" value="Genomic_DNA"/>
</dbReference>
<feature type="region of interest" description="Disordered" evidence="1">
    <location>
        <begin position="734"/>
        <end position="768"/>
    </location>
</feature>
<feature type="compositionally biased region" description="Polar residues" evidence="1">
    <location>
        <begin position="359"/>
        <end position="370"/>
    </location>
</feature>
<reference evidence="2" key="2">
    <citation type="submission" date="2021-01" db="EMBL/GenBank/DDBJ databases">
        <authorList>
            <person name="Schikora-Tamarit M.A."/>
        </authorList>
    </citation>
    <scope>NUCLEOTIDE SEQUENCE</scope>
    <source>
        <strain evidence="2">CBS6341</strain>
    </source>
</reference>
<protein>
    <submittedName>
        <fullName evidence="2">Uncharacterized protein</fullName>
    </submittedName>
</protein>
<feature type="region of interest" description="Disordered" evidence="1">
    <location>
        <begin position="264"/>
        <end position="404"/>
    </location>
</feature>
<feature type="compositionally biased region" description="Polar residues" evidence="1">
    <location>
        <begin position="211"/>
        <end position="236"/>
    </location>
</feature>
<dbReference type="AlphaFoldDB" id="A0A9P8PRQ0"/>
<feature type="compositionally biased region" description="Polar residues" evidence="1">
    <location>
        <begin position="464"/>
        <end position="475"/>
    </location>
</feature>
<evidence type="ECO:0000313" key="2">
    <source>
        <dbReference type="EMBL" id="KAH3676094.1"/>
    </source>
</evidence>
<feature type="region of interest" description="Disordered" evidence="1">
    <location>
        <begin position="427"/>
        <end position="567"/>
    </location>
</feature>
<feature type="compositionally biased region" description="Low complexity" evidence="1">
    <location>
        <begin position="378"/>
        <end position="404"/>
    </location>
</feature>
<comment type="caution">
    <text evidence="2">The sequence shown here is derived from an EMBL/GenBank/DDBJ whole genome shotgun (WGS) entry which is preliminary data.</text>
</comment>
<evidence type="ECO:0000313" key="3">
    <source>
        <dbReference type="Proteomes" id="UP000769528"/>
    </source>
</evidence>
<feature type="compositionally biased region" description="Basic and acidic residues" evidence="1">
    <location>
        <begin position="289"/>
        <end position="303"/>
    </location>
</feature>
<feature type="compositionally biased region" description="Low complexity" evidence="1">
    <location>
        <begin position="80"/>
        <end position="96"/>
    </location>
</feature>
<feature type="compositionally biased region" description="Polar residues" evidence="1">
    <location>
        <begin position="326"/>
        <end position="352"/>
    </location>
</feature>
<feature type="compositionally biased region" description="Low complexity" evidence="1">
    <location>
        <begin position="122"/>
        <end position="133"/>
    </location>
</feature>
<feature type="compositionally biased region" description="Basic and acidic residues" evidence="1">
    <location>
        <begin position="97"/>
        <end position="116"/>
    </location>
</feature>
<feature type="compositionally biased region" description="Polar residues" evidence="1">
    <location>
        <begin position="143"/>
        <end position="163"/>
    </location>
</feature>
<feature type="compositionally biased region" description="Basic and acidic residues" evidence="1">
    <location>
        <begin position="751"/>
        <end position="762"/>
    </location>
</feature>
<reference evidence="2" key="1">
    <citation type="journal article" date="2021" name="Open Biol.">
        <title>Shared evolutionary footprints suggest mitochondrial oxidative damage underlies multiple complex I losses in fungi.</title>
        <authorList>
            <person name="Schikora-Tamarit M.A."/>
            <person name="Marcet-Houben M."/>
            <person name="Nosek J."/>
            <person name="Gabaldon T."/>
        </authorList>
    </citation>
    <scope>NUCLEOTIDE SEQUENCE</scope>
    <source>
        <strain evidence="2">CBS6341</strain>
    </source>
</reference>
<name>A0A9P8PRQ0_9ASCO</name>
<organism evidence="2 3">
    <name type="scientific">Wickerhamomyces mucosus</name>
    <dbReference type="NCBI Taxonomy" id="1378264"/>
    <lineage>
        <taxon>Eukaryota</taxon>
        <taxon>Fungi</taxon>
        <taxon>Dikarya</taxon>
        <taxon>Ascomycota</taxon>
        <taxon>Saccharomycotina</taxon>
        <taxon>Saccharomycetes</taxon>
        <taxon>Phaffomycetales</taxon>
        <taxon>Wickerhamomycetaceae</taxon>
        <taxon>Wickerhamomyces</taxon>
    </lineage>
</organism>